<organism evidence="1 2">
    <name type="scientific">Neisseria elongata</name>
    <dbReference type="NCBI Taxonomy" id="495"/>
    <lineage>
        <taxon>Bacteria</taxon>
        <taxon>Pseudomonadati</taxon>
        <taxon>Pseudomonadota</taxon>
        <taxon>Betaproteobacteria</taxon>
        <taxon>Neisseriales</taxon>
        <taxon>Neisseriaceae</taxon>
        <taxon>Neisseria</taxon>
    </lineage>
</organism>
<reference evidence="1 2" key="1">
    <citation type="submission" date="2018-06" db="EMBL/GenBank/DDBJ databases">
        <authorList>
            <consortium name="Pathogen Informatics"/>
            <person name="Doyle S."/>
        </authorList>
    </citation>
    <scope>NUCLEOTIDE SEQUENCE [LARGE SCALE GENOMIC DNA]</scope>
    <source>
        <strain evidence="1 2">NCTC10660</strain>
    </source>
</reference>
<dbReference type="EMBL" id="UGQW01000002">
    <property type="protein sequence ID" value="STZ68735.1"/>
    <property type="molecule type" value="Genomic_DNA"/>
</dbReference>
<dbReference type="Proteomes" id="UP000254927">
    <property type="component" value="Unassembled WGS sequence"/>
</dbReference>
<gene>
    <name evidence="1" type="ORF">NCTC10660_02265</name>
</gene>
<proteinExistence type="predicted"/>
<accession>A0A378U0E9</accession>
<evidence type="ECO:0000313" key="2">
    <source>
        <dbReference type="Proteomes" id="UP000254927"/>
    </source>
</evidence>
<protein>
    <submittedName>
        <fullName evidence="1">Uncharacterized protein</fullName>
    </submittedName>
</protein>
<dbReference type="AlphaFoldDB" id="A0A378U0E9"/>
<evidence type="ECO:0000313" key="1">
    <source>
        <dbReference type="EMBL" id="STZ68735.1"/>
    </source>
</evidence>
<sequence>MKIYANLDELVPHLGEIDGWLYVDEDRWAQNPAAAEIYLFAEEEAEYWDTHADGEDFDDARPPYIPAQLADRPIGILLESGTLYDVLWNLAKYVPDYTPEQLAHAVSFYQENDTFYEACGLTLAFHVWATWAERKDAWRLKERKAELDKALKQPLGEIWVASNRPVPAAELATQYGETQFATPEEAARFAQACAEKLQGRDINAVYLLAETAAPNAARTNVKDMVYLGAFAVRTGNGGTTFDA</sequence>
<dbReference type="RefSeq" id="WP_074896879.1">
    <property type="nucleotide sequence ID" value="NZ_CAURIW010000013.1"/>
</dbReference>
<name>A0A378U0E9_NEIEL</name>
<dbReference type="GeneID" id="93353250"/>